<dbReference type="AlphaFoldDB" id="T1CH65"/>
<reference evidence="3" key="1">
    <citation type="submission" date="2013-08" db="EMBL/GenBank/DDBJ databases">
        <authorList>
            <person name="Mendez C."/>
            <person name="Richter M."/>
            <person name="Ferrer M."/>
            <person name="Sanchez J."/>
        </authorList>
    </citation>
    <scope>NUCLEOTIDE SEQUENCE</scope>
</reference>
<feature type="region of interest" description="Disordered" evidence="2">
    <location>
        <begin position="190"/>
        <end position="250"/>
    </location>
</feature>
<proteinExistence type="predicted"/>
<evidence type="ECO:0000256" key="1">
    <source>
        <dbReference type="ARBA" id="ARBA00023002"/>
    </source>
</evidence>
<sequence>GPPRARSTDGTAGRGGISSGAVIGGREPADPGGRGLGGETGHRILLGATRASPRTMDSAPAPEPGSGRAPTDPAAPTILDGWPGGPLGFRQRSIRYHRPRAPFCGRGDCTSCLVRVNGVPNIRACQYRPAPNDRIETENAWPSPRFDLGRILDLLFPHGIDTTRGLLRPSMARPLYQRIVRRLAGYGRFPTPLSPDAAAGGPTARGGGRDRRGRRRRSGRGGPARARAGRDDGDPGPDRLGGGDRPARPG</sequence>
<protein>
    <submittedName>
        <fullName evidence="3">FAD-dependent pyridine nucleotide-disulfide oxidoreductase</fullName>
    </submittedName>
</protein>
<feature type="compositionally biased region" description="Basic and acidic residues" evidence="2">
    <location>
        <begin position="228"/>
        <end position="250"/>
    </location>
</feature>
<dbReference type="SUPFAM" id="SSF54292">
    <property type="entry name" value="2Fe-2S ferredoxin-like"/>
    <property type="match status" value="1"/>
</dbReference>
<feature type="non-terminal residue" evidence="3">
    <location>
        <position position="1"/>
    </location>
</feature>
<accession>T1CH65</accession>
<keyword evidence="1" id="KW-0560">Oxidoreductase</keyword>
<gene>
    <name evidence="3" type="ORF">B1A_00001</name>
</gene>
<evidence type="ECO:0000313" key="3">
    <source>
        <dbReference type="EMBL" id="EQD81273.1"/>
    </source>
</evidence>
<dbReference type="InterPro" id="IPR042204">
    <property type="entry name" value="2Fe-2S-bd_N"/>
</dbReference>
<dbReference type="EMBL" id="AUZX01000001">
    <property type="protein sequence ID" value="EQD81273.1"/>
    <property type="molecule type" value="Genomic_DNA"/>
</dbReference>
<feature type="region of interest" description="Disordered" evidence="2">
    <location>
        <begin position="1"/>
        <end position="84"/>
    </location>
</feature>
<dbReference type="InterPro" id="IPR036010">
    <property type="entry name" value="2Fe-2S_ferredoxin-like_sf"/>
</dbReference>
<feature type="non-terminal residue" evidence="3">
    <location>
        <position position="250"/>
    </location>
</feature>
<dbReference type="InterPro" id="IPR006058">
    <property type="entry name" value="2Fe2S_fd_BS"/>
</dbReference>
<dbReference type="Gene3D" id="3.10.20.440">
    <property type="entry name" value="2Fe-2S iron-sulphur cluster binding domain, sarcosine oxidase, alpha subunit, N-terminal domain"/>
    <property type="match status" value="1"/>
</dbReference>
<name>T1CH65_9ZZZZ</name>
<organism evidence="3">
    <name type="scientific">mine drainage metagenome</name>
    <dbReference type="NCBI Taxonomy" id="410659"/>
    <lineage>
        <taxon>unclassified sequences</taxon>
        <taxon>metagenomes</taxon>
        <taxon>ecological metagenomes</taxon>
    </lineage>
</organism>
<dbReference type="GO" id="GO:0051537">
    <property type="term" value="F:2 iron, 2 sulfur cluster binding"/>
    <property type="evidence" value="ECO:0007669"/>
    <property type="project" value="InterPro"/>
</dbReference>
<dbReference type="PROSITE" id="PS00197">
    <property type="entry name" value="2FE2S_FER_1"/>
    <property type="match status" value="1"/>
</dbReference>
<dbReference type="Pfam" id="PF13510">
    <property type="entry name" value="Fer2_4"/>
    <property type="match status" value="1"/>
</dbReference>
<comment type="caution">
    <text evidence="3">The sequence shown here is derived from an EMBL/GenBank/DDBJ whole genome shotgun (WGS) entry which is preliminary data.</text>
</comment>
<dbReference type="GO" id="GO:0016491">
    <property type="term" value="F:oxidoreductase activity"/>
    <property type="evidence" value="ECO:0007669"/>
    <property type="project" value="UniProtKB-KW"/>
</dbReference>
<reference evidence="3" key="2">
    <citation type="journal article" date="2014" name="ISME J.">
        <title>Microbial stratification in low pH oxic and suboxic macroscopic growths along an acid mine drainage.</title>
        <authorList>
            <person name="Mendez-Garcia C."/>
            <person name="Mesa V."/>
            <person name="Sprenger R.R."/>
            <person name="Richter M."/>
            <person name="Diez M.S."/>
            <person name="Solano J."/>
            <person name="Bargiela R."/>
            <person name="Golyshina O.V."/>
            <person name="Manteca A."/>
            <person name="Ramos J.L."/>
            <person name="Gallego J.R."/>
            <person name="Llorente I."/>
            <person name="Martins Dos Santos V.A."/>
            <person name="Jensen O.N."/>
            <person name="Pelaez A.I."/>
            <person name="Sanchez J."/>
            <person name="Ferrer M."/>
        </authorList>
    </citation>
    <scope>NUCLEOTIDE SEQUENCE</scope>
</reference>
<evidence type="ECO:0000256" key="2">
    <source>
        <dbReference type="SAM" id="MobiDB-lite"/>
    </source>
</evidence>